<evidence type="ECO:0000313" key="2">
    <source>
        <dbReference type="Proteomes" id="UP000054937"/>
    </source>
</evidence>
<gene>
    <name evidence="1" type="ORF">PPERSA_11561</name>
</gene>
<evidence type="ECO:0000313" key="1">
    <source>
        <dbReference type="EMBL" id="KRW98128.1"/>
    </source>
</evidence>
<accession>A0A0V0Q7D5</accession>
<name>A0A0V0Q7D5_PSEPJ</name>
<proteinExistence type="predicted"/>
<sequence length="325" mass="38067">MEQIKNQIQIDNQHMAQKHIQMNILDTNKFELSTFYSTKNTLEIKFDLSQKNQDQKNQKKWAAQEDSSFKTITNLSLQEIANFFKKLKNQQKPLKLTQFSLFARGWGWNNDQITDQGIIQLLQAISQITSLKVLELGFRSWGQTEFSSTLQITDLVFNDGFNCLKNLLDLEEIYLNLDYWGNNNLTLTNQDLISFFENLSVLQKLKSITISADNWLIINSYDIDEQNQIVDFYNLIFNEIPNLTSVSIQLGHDENYAISLPKSTTDSQTINNQMLAYDILLTINCMSKQRLLYQIQPILINNDQNKLYSQFRKDILYELVEFLFY</sequence>
<dbReference type="SUPFAM" id="SSF52047">
    <property type="entry name" value="RNI-like"/>
    <property type="match status" value="1"/>
</dbReference>
<organism evidence="1 2">
    <name type="scientific">Pseudocohnilembus persalinus</name>
    <name type="common">Ciliate</name>
    <dbReference type="NCBI Taxonomy" id="266149"/>
    <lineage>
        <taxon>Eukaryota</taxon>
        <taxon>Sar</taxon>
        <taxon>Alveolata</taxon>
        <taxon>Ciliophora</taxon>
        <taxon>Intramacronucleata</taxon>
        <taxon>Oligohymenophorea</taxon>
        <taxon>Scuticociliatia</taxon>
        <taxon>Philasterida</taxon>
        <taxon>Pseudocohnilembidae</taxon>
        <taxon>Pseudocohnilembus</taxon>
    </lineage>
</organism>
<comment type="caution">
    <text evidence="1">The sequence shown here is derived from an EMBL/GenBank/DDBJ whole genome shotgun (WGS) entry which is preliminary data.</text>
</comment>
<dbReference type="EMBL" id="LDAU01000272">
    <property type="protein sequence ID" value="KRW98128.1"/>
    <property type="molecule type" value="Genomic_DNA"/>
</dbReference>
<dbReference type="AlphaFoldDB" id="A0A0V0Q7D5"/>
<dbReference type="InParanoid" id="A0A0V0Q7D5"/>
<keyword evidence="2" id="KW-1185">Reference proteome</keyword>
<reference evidence="1 2" key="1">
    <citation type="journal article" date="2015" name="Sci. Rep.">
        <title>Genome of the facultative scuticociliatosis pathogen Pseudocohnilembus persalinus provides insight into its virulence through horizontal gene transfer.</title>
        <authorList>
            <person name="Xiong J."/>
            <person name="Wang G."/>
            <person name="Cheng J."/>
            <person name="Tian M."/>
            <person name="Pan X."/>
            <person name="Warren A."/>
            <person name="Jiang C."/>
            <person name="Yuan D."/>
            <person name="Miao W."/>
        </authorList>
    </citation>
    <scope>NUCLEOTIDE SEQUENCE [LARGE SCALE GENOMIC DNA]</scope>
    <source>
        <strain evidence="1">36N120E</strain>
    </source>
</reference>
<dbReference type="Proteomes" id="UP000054937">
    <property type="component" value="Unassembled WGS sequence"/>
</dbReference>
<protein>
    <submittedName>
        <fullName evidence="1">Uncharacterized protein</fullName>
    </submittedName>
</protein>